<comment type="caution">
    <text evidence="1">The sequence shown here is derived from an EMBL/GenBank/DDBJ whole genome shotgun (WGS) entry which is preliminary data.</text>
</comment>
<dbReference type="EMBL" id="JAPHNI010000421">
    <property type="protein sequence ID" value="KAJ8111268.1"/>
    <property type="molecule type" value="Genomic_DNA"/>
</dbReference>
<gene>
    <name evidence="1" type="ORF">OPT61_g6093</name>
</gene>
<proteinExistence type="predicted"/>
<sequence length="339" mass="37238">MATFADLPPELRNSIYEMLLDGSAPNLSVLVTSPLLHEEAASYYYQNSALTIDLPYIEIVGETILPSIPDQYLRYIKHLSINMCLSTSMVLQADCARRIKALPDACPTLTNLTINLTSNTSRLLSARIDDSVLAESHSLTLALRHLLSSSAIQSVHLNWDGVWFAPHLATQLTSEFQGRLEILSSASSPERELLGQTTQTHLRGLGADAEEVTDLQLNPSTAPSTPASLSSALSELDHFSPIDFLDEDVEDVPRGTKGEKENSLSNESESDMQYGEDGIEEELTEEDDVEDEDMEDIDDFEAIMGNFGVVAQRAACEADVCYMTNFAPEMLGGWVEGSW</sequence>
<accession>A0ACC2I801</accession>
<organism evidence="1 2">
    <name type="scientific">Boeremia exigua</name>
    <dbReference type="NCBI Taxonomy" id="749465"/>
    <lineage>
        <taxon>Eukaryota</taxon>
        <taxon>Fungi</taxon>
        <taxon>Dikarya</taxon>
        <taxon>Ascomycota</taxon>
        <taxon>Pezizomycotina</taxon>
        <taxon>Dothideomycetes</taxon>
        <taxon>Pleosporomycetidae</taxon>
        <taxon>Pleosporales</taxon>
        <taxon>Pleosporineae</taxon>
        <taxon>Didymellaceae</taxon>
        <taxon>Boeremia</taxon>
    </lineage>
</organism>
<evidence type="ECO:0000313" key="2">
    <source>
        <dbReference type="Proteomes" id="UP001153331"/>
    </source>
</evidence>
<reference evidence="1" key="1">
    <citation type="submission" date="2022-11" db="EMBL/GenBank/DDBJ databases">
        <title>Genome Sequence of Boeremia exigua.</title>
        <authorList>
            <person name="Buettner E."/>
        </authorList>
    </citation>
    <scope>NUCLEOTIDE SEQUENCE</scope>
    <source>
        <strain evidence="1">CU02</strain>
    </source>
</reference>
<name>A0ACC2I801_9PLEO</name>
<keyword evidence="2" id="KW-1185">Reference proteome</keyword>
<protein>
    <submittedName>
        <fullName evidence="1">Uncharacterized protein</fullName>
    </submittedName>
</protein>
<dbReference type="Proteomes" id="UP001153331">
    <property type="component" value="Unassembled WGS sequence"/>
</dbReference>
<evidence type="ECO:0000313" key="1">
    <source>
        <dbReference type="EMBL" id="KAJ8111268.1"/>
    </source>
</evidence>